<feature type="region of interest" description="Disordered" evidence="1">
    <location>
        <begin position="1"/>
        <end position="42"/>
    </location>
</feature>
<keyword evidence="3" id="KW-1185">Reference proteome</keyword>
<gene>
    <name evidence="2" type="ORF">DT076_16675</name>
</gene>
<accession>A0A367YTH5</accession>
<sequence length="288" mass="31383">MKTCTSCGRPPESVCQPCRDGNPPTPPARRTEGQKPRRNRPTLDLLAKLPDLAVEVAMTALIGAPNPGAERGLTRRSKPGSRPPLDLACVDAFHPTSGLLARLSDVRIAVCQEGEGPVPDPLEASTWAAEVDWLLAAAQAWQDGRELGEWVTSEVADIHRQLALLARTPQRKPDVCRTPGCGHPMHLGPGEAFYRCDAGHQHDGPRTLLTTYRRGRAMSAKEAREDPNLRLSPATISRAKARGDIKPARTDVVKGRRVDFWLPWDLVGLVHPDLVRLVEEREAGGDAA</sequence>
<evidence type="ECO:0000313" key="2">
    <source>
        <dbReference type="EMBL" id="RCK68281.1"/>
    </source>
</evidence>
<dbReference type="AlphaFoldDB" id="A0A367YTH5"/>
<evidence type="ECO:0000256" key="1">
    <source>
        <dbReference type="SAM" id="MobiDB-lite"/>
    </source>
</evidence>
<proteinExistence type="predicted"/>
<evidence type="ECO:0000313" key="3">
    <source>
        <dbReference type="Proteomes" id="UP000252770"/>
    </source>
</evidence>
<dbReference type="EMBL" id="QOUI01000012">
    <property type="protein sequence ID" value="RCK68281.1"/>
    <property type="molecule type" value="Genomic_DNA"/>
</dbReference>
<dbReference type="Proteomes" id="UP000252770">
    <property type="component" value="Unassembled WGS sequence"/>
</dbReference>
<protein>
    <submittedName>
        <fullName evidence="2">Uncharacterized protein</fullName>
    </submittedName>
</protein>
<reference evidence="2 3" key="1">
    <citation type="submission" date="2018-07" db="EMBL/GenBank/DDBJ databases">
        <title>Desertimonas flava gen. nov. sp. nov.</title>
        <authorList>
            <person name="Liu S."/>
        </authorList>
    </citation>
    <scope>NUCLEOTIDE SEQUENCE [LARGE SCALE GENOMIC DNA]</scope>
    <source>
        <strain evidence="2 3">16Sb5-5</strain>
    </source>
</reference>
<organism evidence="2 3">
    <name type="scientific">Desertihabitans brevis</name>
    <dbReference type="NCBI Taxonomy" id="2268447"/>
    <lineage>
        <taxon>Bacteria</taxon>
        <taxon>Bacillati</taxon>
        <taxon>Actinomycetota</taxon>
        <taxon>Actinomycetes</taxon>
        <taxon>Propionibacteriales</taxon>
        <taxon>Propionibacteriaceae</taxon>
        <taxon>Desertihabitans</taxon>
    </lineage>
</organism>
<dbReference type="RefSeq" id="WP_114127842.1">
    <property type="nucleotide sequence ID" value="NZ_QOUI01000012.1"/>
</dbReference>
<name>A0A367YTH5_9ACTN</name>
<comment type="caution">
    <text evidence="2">The sequence shown here is derived from an EMBL/GenBank/DDBJ whole genome shotgun (WGS) entry which is preliminary data.</text>
</comment>